<dbReference type="InterPro" id="IPR007483">
    <property type="entry name" value="Hamartin"/>
</dbReference>
<protein>
    <submittedName>
        <fullName evidence="1">Uncharacterized protein</fullName>
    </submittedName>
</protein>
<proteinExistence type="predicted"/>
<evidence type="ECO:0000313" key="2">
    <source>
        <dbReference type="Proteomes" id="UP000053676"/>
    </source>
</evidence>
<name>W2SN56_NECAM</name>
<reference evidence="2" key="1">
    <citation type="journal article" date="2014" name="Nat. Genet.">
        <title>Genome of the human hookworm Necator americanus.</title>
        <authorList>
            <person name="Tang Y.T."/>
            <person name="Gao X."/>
            <person name="Rosa B.A."/>
            <person name="Abubucker S."/>
            <person name="Hallsworth-Pepin K."/>
            <person name="Martin J."/>
            <person name="Tyagi R."/>
            <person name="Heizer E."/>
            <person name="Zhang X."/>
            <person name="Bhonagiri-Palsikar V."/>
            <person name="Minx P."/>
            <person name="Warren W.C."/>
            <person name="Wang Q."/>
            <person name="Zhan B."/>
            <person name="Hotez P.J."/>
            <person name="Sternberg P.W."/>
            <person name="Dougall A."/>
            <person name="Gaze S.T."/>
            <person name="Mulvenna J."/>
            <person name="Sotillo J."/>
            <person name="Ranganathan S."/>
            <person name="Rabelo E.M."/>
            <person name="Wilson R.K."/>
            <person name="Felgner P.L."/>
            <person name="Bethony J."/>
            <person name="Hawdon J.M."/>
            <person name="Gasser R.B."/>
            <person name="Loukas A."/>
            <person name="Mitreva M."/>
        </authorList>
    </citation>
    <scope>NUCLEOTIDE SEQUENCE [LARGE SCALE GENOMIC DNA]</scope>
</reference>
<gene>
    <name evidence="1" type="ORF">NECAME_04687</name>
</gene>
<dbReference type="OrthoDB" id="6022054at2759"/>
<evidence type="ECO:0000313" key="1">
    <source>
        <dbReference type="EMBL" id="ETN71124.1"/>
    </source>
</evidence>
<dbReference type="Proteomes" id="UP000053676">
    <property type="component" value="Unassembled WGS sequence"/>
</dbReference>
<dbReference type="KEGG" id="nai:NECAME_04687"/>
<keyword evidence="2" id="KW-1185">Reference proteome</keyword>
<dbReference type="STRING" id="51031.W2SN56"/>
<dbReference type="AlphaFoldDB" id="W2SN56"/>
<organism evidence="1 2">
    <name type="scientific">Necator americanus</name>
    <name type="common">Human hookworm</name>
    <dbReference type="NCBI Taxonomy" id="51031"/>
    <lineage>
        <taxon>Eukaryota</taxon>
        <taxon>Metazoa</taxon>
        <taxon>Ecdysozoa</taxon>
        <taxon>Nematoda</taxon>
        <taxon>Chromadorea</taxon>
        <taxon>Rhabditida</taxon>
        <taxon>Rhabditina</taxon>
        <taxon>Rhabditomorpha</taxon>
        <taxon>Strongyloidea</taxon>
        <taxon>Ancylostomatidae</taxon>
        <taxon>Bunostominae</taxon>
        <taxon>Necator</taxon>
    </lineage>
</organism>
<dbReference type="Pfam" id="PF04388">
    <property type="entry name" value="Hamartin"/>
    <property type="match status" value="1"/>
</dbReference>
<sequence length="122" mass="13624">MINTSLIGPVVNVWVHVQTFLDSLSETIREKKVMATLDLLGQIVQTAPSWTPKIALHPIFKAILQLSVVTRELDECVAGLLFVTALLPHCSSLPSDILHAVFHAFTEACQTYRLKVSLRNRF</sequence>
<accession>W2SN56</accession>
<dbReference type="EMBL" id="KI668839">
    <property type="protein sequence ID" value="ETN71124.1"/>
    <property type="molecule type" value="Genomic_DNA"/>
</dbReference>